<evidence type="ECO:0000256" key="13">
    <source>
        <dbReference type="ARBA" id="ARBA00034808"/>
    </source>
</evidence>
<evidence type="ECO:0000256" key="5">
    <source>
        <dbReference type="ARBA" id="ARBA00022801"/>
    </source>
</evidence>
<dbReference type="Gene3D" id="1.10.486.10">
    <property type="entry name" value="PCRA, domain 4"/>
    <property type="match status" value="1"/>
</dbReference>
<dbReference type="GO" id="GO:0000725">
    <property type="term" value="P:recombinational repair"/>
    <property type="evidence" value="ECO:0007669"/>
    <property type="project" value="TreeGrafter"/>
</dbReference>
<dbReference type="RefSeq" id="WP_179462720.1">
    <property type="nucleotide sequence ID" value="NZ_JACBZX010000001.1"/>
</dbReference>
<comment type="catalytic activity">
    <reaction evidence="12">
        <text>Couples ATP hydrolysis with the unwinding of duplex DNA by translocating in the 3'-5' direction.</text>
        <dbReference type="EC" id="5.6.2.4"/>
    </reaction>
</comment>
<dbReference type="Pfam" id="PF12705">
    <property type="entry name" value="PDDEXK_1"/>
    <property type="match status" value="1"/>
</dbReference>
<keyword evidence="4" id="KW-0227">DNA damage</keyword>
<dbReference type="EMBL" id="JACBZX010000001">
    <property type="protein sequence ID" value="NYG37342.1"/>
    <property type="molecule type" value="Genomic_DNA"/>
</dbReference>
<dbReference type="InterPro" id="IPR027417">
    <property type="entry name" value="P-loop_NTPase"/>
</dbReference>
<keyword evidence="8 15" id="KW-0067">ATP-binding</keyword>
<name>A0A852X1Z9_9MICO</name>
<evidence type="ECO:0000256" key="2">
    <source>
        <dbReference type="ARBA" id="ARBA00022722"/>
    </source>
</evidence>
<organism evidence="18 19">
    <name type="scientific">Janibacter alkaliphilus</name>
    <dbReference type="NCBI Taxonomy" id="1069963"/>
    <lineage>
        <taxon>Bacteria</taxon>
        <taxon>Bacillati</taxon>
        <taxon>Actinomycetota</taxon>
        <taxon>Actinomycetes</taxon>
        <taxon>Micrococcales</taxon>
        <taxon>Intrasporangiaceae</taxon>
        <taxon>Janibacter</taxon>
    </lineage>
</organism>
<dbReference type="InterPro" id="IPR011335">
    <property type="entry name" value="Restrct_endonuc-II-like"/>
</dbReference>
<dbReference type="Proteomes" id="UP000592181">
    <property type="component" value="Unassembled WGS sequence"/>
</dbReference>
<dbReference type="EC" id="5.6.2.4" evidence="13"/>
<comment type="catalytic activity">
    <reaction evidence="14">
        <text>ATP + H2O = ADP + phosphate + H(+)</text>
        <dbReference type="Rhea" id="RHEA:13065"/>
        <dbReference type="ChEBI" id="CHEBI:15377"/>
        <dbReference type="ChEBI" id="CHEBI:15378"/>
        <dbReference type="ChEBI" id="CHEBI:30616"/>
        <dbReference type="ChEBI" id="CHEBI:43474"/>
        <dbReference type="ChEBI" id="CHEBI:456216"/>
        <dbReference type="EC" id="5.6.2.4"/>
    </reaction>
</comment>
<feature type="domain" description="UvrD-like helicase C-terminal" evidence="17">
    <location>
        <begin position="320"/>
        <end position="633"/>
    </location>
</feature>
<evidence type="ECO:0000256" key="1">
    <source>
        <dbReference type="ARBA" id="ARBA00009922"/>
    </source>
</evidence>
<dbReference type="SUPFAM" id="SSF52980">
    <property type="entry name" value="Restriction endonuclease-like"/>
    <property type="match status" value="1"/>
</dbReference>
<keyword evidence="2" id="KW-0540">Nuclease</keyword>
<keyword evidence="9" id="KW-0238">DNA-binding</keyword>
<keyword evidence="19" id="KW-1185">Reference proteome</keyword>
<evidence type="ECO:0000256" key="14">
    <source>
        <dbReference type="ARBA" id="ARBA00048988"/>
    </source>
</evidence>
<dbReference type="InterPro" id="IPR038726">
    <property type="entry name" value="PDDEXK_AddAB-type"/>
</dbReference>
<dbReference type="Gene3D" id="1.10.10.160">
    <property type="match status" value="1"/>
</dbReference>
<dbReference type="GO" id="GO:0005524">
    <property type="term" value="F:ATP binding"/>
    <property type="evidence" value="ECO:0007669"/>
    <property type="project" value="UniProtKB-UniRule"/>
</dbReference>
<evidence type="ECO:0000256" key="10">
    <source>
        <dbReference type="ARBA" id="ARBA00023204"/>
    </source>
</evidence>
<proteinExistence type="inferred from homology"/>
<dbReference type="GO" id="GO:0003677">
    <property type="term" value="F:DNA binding"/>
    <property type="evidence" value="ECO:0007669"/>
    <property type="project" value="UniProtKB-KW"/>
</dbReference>
<dbReference type="PANTHER" id="PTHR11070">
    <property type="entry name" value="UVRD / RECB / PCRA DNA HELICASE FAMILY MEMBER"/>
    <property type="match status" value="1"/>
</dbReference>
<evidence type="ECO:0000256" key="12">
    <source>
        <dbReference type="ARBA" id="ARBA00034617"/>
    </source>
</evidence>
<keyword evidence="6 15" id="KW-0347">Helicase</keyword>
<comment type="caution">
    <text evidence="18">The sequence shown here is derived from an EMBL/GenBank/DDBJ whole genome shotgun (WGS) entry which is preliminary data.</text>
</comment>
<dbReference type="PROSITE" id="PS51198">
    <property type="entry name" value="UVRD_HELICASE_ATP_BIND"/>
    <property type="match status" value="1"/>
</dbReference>
<keyword evidence="3 15" id="KW-0547">Nucleotide-binding</keyword>
<dbReference type="PROSITE" id="PS51217">
    <property type="entry name" value="UVRD_HELICASE_CTER"/>
    <property type="match status" value="1"/>
</dbReference>
<keyword evidence="7 18" id="KW-0269">Exonuclease</keyword>
<dbReference type="InterPro" id="IPR014016">
    <property type="entry name" value="UvrD-like_ATP-bd"/>
</dbReference>
<dbReference type="InterPro" id="IPR014017">
    <property type="entry name" value="DNA_helicase_UvrD-like_C"/>
</dbReference>
<evidence type="ECO:0000256" key="7">
    <source>
        <dbReference type="ARBA" id="ARBA00022839"/>
    </source>
</evidence>
<evidence type="ECO:0000256" key="8">
    <source>
        <dbReference type="ARBA" id="ARBA00022840"/>
    </source>
</evidence>
<evidence type="ECO:0000256" key="6">
    <source>
        <dbReference type="ARBA" id="ARBA00022806"/>
    </source>
</evidence>
<evidence type="ECO:0000313" key="18">
    <source>
        <dbReference type="EMBL" id="NYG37342.1"/>
    </source>
</evidence>
<dbReference type="GO" id="GO:0043138">
    <property type="term" value="F:3'-5' DNA helicase activity"/>
    <property type="evidence" value="ECO:0007669"/>
    <property type="project" value="UniProtKB-EC"/>
</dbReference>
<dbReference type="InterPro" id="IPR000212">
    <property type="entry name" value="DNA_helicase_UvrD/REP"/>
</dbReference>
<evidence type="ECO:0000256" key="3">
    <source>
        <dbReference type="ARBA" id="ARBA00022741"/>
    </source>
</evidence>
<dbReference type="GO" id="GO:0005829">
    <property type="term" value="C:cytosol"/>
    <property type="evidence" value="ECO:0007669"/>
    <property type="project" value="TreeGrafter"/>
</dbReference>
<evidence type="ECO:0000259" key="16">
    <source>
        <dbReference type="PROSITE" id="PS51198"/>
    </source>
</evidence>
<dbReference type="InterPro" id="IPR013986">
    <property type="entry name" value="DExx_box_DNA_helicase_dom_sf"/>
</dbReference>
<evidence type="ECO:0000256" key="9">
    <source>
        <dbReference type="ARBA" id="ARBA00023125"/>
    </source>
</evidence>
<protein>
    <recommendedName>
        <fullName evidence="13">DNA 3'-5' helicase</fullName>
        <ecNumber evidence="13">5.6.2.4</ecNumber>
    </recommendedName>
</protein>
<feature type="domain" description="UvrD-like helicase ATP-binding" evidence="16">
    <location>
        <begin position="24"/>
        <end position="320"/>
    </location>
</feature>
<keyword evidence="10" id="KW-0234">DNA repair</keyword>
<dbReference type="Pfam" id="PF00580">
    <property type="entry name" value="UvrD-helicase"/>
    <property type="match status" value="1"/>
</dbReference>
<feature type="binding site" evidence="15">
    <location>
        <begin position="45"/>
        <end position="52"/>
    </location>
    <ligand>
        <name>ATP</name>
        <dbReference type="ChEBI" id="CHEBI:30616"/>
    </ligand>
</feature>
<evidence type="ECO:0000256" key="4">
    <source>
        <dbReference type="ARBA" id="ARBA00022763"/>
    </source>
</evidence>
<dbReference type="Gene3D" id="3.40.50.300">
    <property type="entry name" value="P-loop containing nucleotide triphosphate hydrolases"/>
    <property type="match status" value="2"/>
</dbReference>
<keyword evidence="5 15" id="KW-0378">Hydrolase</keyword>
<sequence>MSTTVRLATTGPAVGAPADAAVAELLDPEQAGAVAARGRLVRVLGGPGTGTSTVAVGCVVDRVRRGERRLDEIVLIGPTRQAAARLRDAVTARTGGTGTRPRARTMASLGFGILRQQASLQGRPVPRLLSGADQDVVIGDLLAGHAAGEGAPGWPPGVAEALGTRGFRDELRDLLMRSVEHGLGPADLARLGEVHDRPEWVAAARVAAEYDEVTALSRPGAYDPAWVLTAAADLLEDDPEAADRVAAELRCVVVDDAQELTAPAARVLGILAGLGADLVLLGDPDAAVQTFRGARPEHLVQDWPGIDGPTHVLRTGHRLPAAVATADARVVSRIGALGGGGQRPPAATAAPGEVEVAVLRSSAQEAAWVAQALRRARLVDGVPWSELAVVVRGAGRLGTLRRVLAARGVPVDSPAGESPVHEEPAARPLLTLLRICLDLAQHGRPPVVEDVVDVLTSPLLGSDAVALRRARRVLRAAELESGGGRTSDELLTSAVTDPTLLVMHGPEVAPLARLAAVVAAGVAAARVDEDGRWAAGVTGESVLWDLWSAVGMADAWREQALAGGAAGRRADRLLDAVVALLDAAAAHQDALPAAGPDSFLAAVGSSAVAADSLAARGDASGTVALLTPQSAAGRQWRRVVVAGVQEGVWPDLRLRGSLLGSEHLVDVLTGRDVGVRAAREKVRDDETRLLHVALTRATESVHVTAVSSEDEQPSVYLDLIDPRGPDAGARPSVEAPLQLDLVGVVARLRQYLAGPADVAAAAARRLTDLHRAGVRGADPASWWALRGLSDDRPVRPADALVPVSPSRVEGYQRCPLRWLLTSSGGDGVGHVSSELGTLIHAVAEELGDVPEEDIRDEIDRRWPQLGQRPGWVADQNLARAHAMGRWLARYYRQAAGSGWTKVGAEVPFAVEVGRARLAGRVDRVERDPDGRLRVVDYKTGSSAPTKPELAVHPQLGTYQVAVEAGGFPALGRESGGAAIVNLGKAANPSNTVMPQPPTGEADDPAWAQRLVAETAEGMAAARFVARPDEGKVCGTCPVRTSCPARDEGMMLR</sequence>
<gene>
    <name evidence="18" type="ORF">BJY28_001811</name>
</gene>
<dbReference type="SUPFAM" id="SSF52540">
    <property type="entry name" value="P-loop containing nucleoside triphosphate hydrolases"/>
    <property type="match status" value="1"/>
</dbReference>
<evidence type="ECO:0000313" key="19">
    <source>
        <dbReference type="Proteomes" id="UP000592181"/>
    </source>
</evidence>
<dbReference type="GO" id="GO:0033202">
    <property type="term" value="C:DNA helicase complex"/>
    <property type="evidence" value="ECO:0007669"/>
    <property type="project" value="TreeGrafter"/>
</dbReference>
<comment type="similarity">
    <text evidence="1">Belongs to the helicase family. UvrD subfamily.</text>
</comment>
<evidence type="ECO:0000256" key="15">
    <source>
        <dbReference type="PROSITE-ProRule" id="PRU00560"/>
    </source>
</evidence>
<accession>A0A852X1Z9</accession>
<evidence type="ECO:0000259" key="17">
    <source>
        <dbReference type="PROSITE" id="PS51217"/>
    </source>
</evidence>
<dbReference type="PANTHER" id="PTHR11070:SF59">
    <property type="entry name" value="DNA 3'-5' HELICASE"/>
    <property type="match status" value="1"/>
</dbReference>
<dbReference type="AlphaFoldDB" id="A0A852X1Z9"/>
<keyword evidence="11" id="KW-0413">Isomerase</keyword>
<dbReference type="InterPro" id="IPR011604">
    <property type="entry name" value="PDDEXK-like_dom_sf"/>
</dbReference>
<dbReference type="Gene3D" id="3.90.320.10">
    <property type="match status" value="1"/>
</dbReference>
<dbReference type="GO" id="GO:0004527">
    <property type="term" value="F:exonuclease activity"/>
    <property type="evidence" value="ECO:0007669"/>
    <property type="project" value="UniProtKB-KW"/>
</dbReference>
<evidence type="ECO:0000256" key="11">
    <source>
        <dbReference type="ARBA" id="ARBA00023235"/>
    </source>
</evidence>
<reference evidence="18 19" key="1">
    <citation type="submission" date="2020-07" db="EMBL/GenBank/DDBJ databases">
        <title>Sequencing the genomes of 1000 actinobacteria strains.</title>
        <authorList>
            <person name="Klenk H.-P."/>
        </authorList>
    </citation>
    <scope>NUCLEOTIDE SEQUENCE [LARGE SCALE GENOMIC DNA]</scope>
    <source>
        <strain evidence="18 19">DSM 24723</strain>
    </source>
</reference>